<feature type="compositionally biased region" description="Low complexity" evidence="14">
    <location>
        <begin position="328"/>
        <end position="348"/>
    </location>
</feature>
<feature type="signal peptide" evidence="16">
    <location>
        <begin position="1"/>
        <end position="24"/>
    </location>
</feature>
<evidence type="ECO:0000256" key="7">
    <source>
        <dbReference type="ARBA" id="ARBA00022729"/>
    </source>
</evidence>
<dbReference type="AlphaFoldDB" id="A0A0D1YFZ3"/>
<feature type="region of interest" description="Disordered" evidence="14">
    <location>
        <begin position="206"/>
        <end position="268"/>
    </location>
</feature>
<evidence type="ECO:0000256" key="14">
    <source>
        <dbReference type="SAM" id="MobiDB-lite"/>
    </source>
</evidence>
<protein>
    <recommendedName>
        <fullName evidence="3">Store-operated calcium entry-associated regulatory factor</fullName>
    </recommendedName>
    <alternativeName>
        <fullName evidence="13">Transmembrane protein 66</fullName>
    </alternativeName>
</protein>
<dbReference type="HOGENOM" id="CLU_046802_1_0_1"/>
<dbReference type="GO" id="GO:0006816">
    <property type="term" value="P:calcium ion transport"/>
    <property type="evidence" value="ECO:0007669"/>
    <property type="project" value="UniProtKB-KW"/>
</dbReference>
<proteinExistence type="inferred from homology"/>
<evidence type="ECO:0000256" key="5">
    <source>
        <dbReference type="ARBA" id="ARBA00022568"/>
    </source>
</evidence>
<evidence type="ECO:0000256" key="4">
    <source>
        <dbReference type="ARBA" id="ARBA00022448"/>
    </source>
</evidence>
<dbReference type="PANTHER" id="PTHR15929:SF0">
    <property type="entry name" value="STORE-OPERATED CALCIUM ENTRY-ASSOCIATED REGULATORY FACTOR"/>
    <property type="match status" value="1"/>
</dbReference>
<keyword evidence="12 15" id="KW-0472">Membrane</keyword>
<feature type="compositionally biased region" description="Pro residues" evidence="14">
    <location>
        <begin position="228"/>
        <end position="239"/>
    </location>
</feature>
<dbReference type="GeneID" id="27316698"/>
<keyword evidence="11" id="KW-0406">Ion transport</keyword>
<evidence type="ECO:0000256" key="8">
    <source>
        <dbReference type="ARBA" id="ARBA00022824"/>
    </source>
</evidence>
<keyword evidence="4" id="KW-0813">Transport</keyword>
<evidence type="ECO:0000313" key="18">
    <source>
        <dbReference type="Proteomes" id="UP000053259"/>
    </source>
</evidence>
<dbReference type="OrthoDB" id="20303at2759"/>
<evidence type="ECO:0000256" key="10">
    <source>
        <dbReference type="ARBA" id="ARBA00022989"/>
    </source>
</evidence>
<comment type="subcellular location">
    <subcellularLocation>
        <location evidence="1">Endoplasmic reticulum membrane</location>
        <topology evidence="1">Single-pass type I membrane protein</topology>
    </subcellularLocation>
</comment>
<dbReference type="InterPro" id="IPR009567">
    <property type="entry name" value="SARAF"/>
</dbReference>
<gene>
    <name evidence="17" type="ORF">PV09_08725</name>
</gene>
<dbReference type="Proteomes" id="UP000053259">
    <property type="component" value="Unassembled WGS sequence"/>
</dbReference>
<feature type="compositionally biased region" description="Gly residues" evidence="14">
    <location>
        <begin position="212"/>
        <end position="221"/>
    </location>
</feature>
<keyword evidence="5" id="KW-0109">Calcium transport</keyword>
<keyword evidence="7 16" id="KW-0732">Signal</keyword>
<keyword evidence="8" id="KW-0256">Endoplasmic reticulum</keyword>
<evidence type="ECO:0000256" key="3">
    <source>
        <dbReference type="ARBA" id="ARBA00016584"/>
    </source>
</evidence>
<evidence type="ECO:0000256" key="12">
    <source>
        <dbReference type="ARBA" id="ARBA00023136"/>
    </source>
</evidence>
<reference evidence="17 18" key="1">
    <citation type="submission" date="2015-01" db="EMBL/GenBank/DDBJ databases">
        <title>The Genome Sequence of Ochroconis gallopava CBS43764.</title>
        <authorList>
            <consortium name="The Broad Institute Genomics Platform"/>
            <person name="Cuomo C."/>
            <person name="de Hoog S."/>
            <person name="Gorbushina A."/>
            <person name="Stielow B."/>
            <person name="Teixiera M."/>
            <person name="Abouelleil A."/>
            <person name="Chapman S.B."/>
            <person name="Priest M."/>
            <person name="Young S.K."/>
            <person name="Wortman J."/>
            <person name="Nusbaum C."/>
            <person name="Birren B."/>
        </authorList>
    </citation>
    <scope>NUCLEOTIDE SEQUENCE [LARGE SCALE GENOMIC DNA]</scope>
    <source>
        <strain evidence="17 18">CBS 43764</strain>
    </source>
</reference>
<dbReference type="GO" id="GO:2001256">
    <property type="term" value="P:regulation of store-operated calcium entry"/>
    <property type="evidence" value="ECO:0007669"/>
    <property type="project" value="InterPro"/>
</dbReference>
<dbReference type="STRING" id="253628.A0A0D1YFZ3"/>
<dbReference type="InParanoid" id="A0A0D1YFZ3"/>
<evidence type="ECO:0000256" key="15">
    <source>
        <dbReference type="SAM" id="Phobius"/>
    </source>
</evidence>
<sequence>MKVNTVELVCTLLVLLSSATLSHAAGQPKDSVLLRNIKSLTLYKDRKTTHRRVPAIPQLRCIGGSGKGYYEVDVMRCTNSGASYDEDNVDWTCKASLPPEFKLGSTDVICEGYSSPDDPYVLKGSCGVEYRLILTDLGEKKYGSKGWFKPKFAEGSSLFSAGENAGDEPPSEKLFNFIFWCFFIGVGLWIAYMFLKSILSGETGPGRRRGGFRLGGGGFGGGDDDNDPPPPYDPNPPRPSRQTHSKPRSSAWTTTSSSRNSEPWRPGFWTGAATGAAAAYAASRASRNRAEEQARQQTQGWFQRAWTGGNTYTNPRPSWYYDNAGEGPSRSSSSQSPPEPPSSSRYESTGFGSTRRR</sequence>
<dbReference type="Pfam" id="PF06682">
    <property type="entry name" value="SARAF"/>
    <property type="match status" value="1"/>
</dbReference>
<keyword evidence="6 15" id="KW-0812">Transmembrane</keyword>
<dbReference type="PANTHER" id="PTHR15929">
    <property type="entry name" value="STORE-OPERATED CALCIUM ENTRY-ASSOCIATED REGULATORY FACTOR"/>
    <property type="match status" value="1"/>
</dbReference>
<feature type="chain" id="PRO_5002251905" description="Store-operated calcium entry-associated regulatory factor" evidence="16">
    <location>
        <begin position="25"/>
        <end position="357"/>
    </location>
</feature>
<dbReference type="VEuPathDB" id="FungiDB:PV09_08725"/>
<accession>A0A0D1YFZ3</accession>
<feature type="region of interest" description="Disordered" evidence="14">
    <location>
        <begin position="287"/>
        <end position="357"/>
    </location>
</feature>
<evidence type="ECO:0000256" key="16">
    <source>
        <dbReference type="SAM" id="SignalP"/>
    </source>
</evidence>
<dbReference type="EMBL" id="KN847574">
    <property type="protein sequence ID" value="KIV99671.1"/>
    <property type="molecule type" value="Genomic_DNA"/>
</dbReference>
<name>A0A0D1YFZ3_9PEZI</name>
<keyword evidence="9" id="KW-0106">Calcium</keyword>
<evidence type="ECO:0000256" key="2">
    <source>
        <dbReference type="ARBA" id="ARBA00006833"/>
    </source>
</evidence>
<keyword evidence="10 15" id="KW-1133">Transmembrane helix</keyword>
<evidence type="ECO:0000313" key="17">
    <source>
        <dbReference type="EMBL" id="KIV99671.1"/>
    </source>
</evidence>
<keyword evidence="18" id="KW-1185">Reference proteome</keyword>
<evidence type="ECO:0000256" key="13">
    <source>
        <dbReference type="ARBA" id="ARBA00031116"/>
    </source>
</evidence>
<organism evidence="17 18">
    <name type="scientific">Verruconis gallopava</name>
    <dbReference type="NCBI Taxonomy" id="253628"/>
    <lineage>
        <taxon>Eukaryota</taxon>
        <taxon>Fungi</taxon>
        <taxon>Dikarya</taxon>
        <taxon>Ascomycota</taxon>
        <taxon>Pezizomycotina</taxon>
        <taxon>Dothideomycetes</taxon>
        <taxon>Pleosporomycetidae</taxon>
        <taxon>Venturiales</taxon>
        <taxon>Sympoventuriaceae</taxon>
        <taxon>Verruconis</taxon>
    </lineage>
</organism>
<evidence type="ECO:0000256" key="1">
    <source>
        <dbReference type="ARBA" id="ARBA00004115"/>
    </source>
</evidence>
<comment type="similarity">
    <text evidence="2">Belongs to the SARAF family.</text>
</comment>
<dbReference type="GO" id="GO:0005789">
    <property type="term" value="C:endoplasmic reticulum membrane"/>
    <property type="evidence" value="ECO:0007669"/>
    <property type="project" value="UniProtKB-SubCell"/>
</dbReference>
<evidence type="ECO:0000256" key="9">
    <source>
        <dbReference type="ARBA" id="ARBA00022837"/>
    </source>
</evidence>
<evidence type="ECO:0000256" key="6">
    <source>
        <dbReference type="ARBA" id="ARBA00022692"/>
    </source>
</evidence>
<evidence type="ECO:0000256" key="11">
    <source>
        <dbReference type="ARBA" id="ARBA00023065"/>
    </source>
</evidence>
<feature type="transmembrane region" description="Helical" evidence="15">
    <location>
        <begin position="177"/>
        <end position="199"/>
    </location>
</feature>
<dbReference type="RefSeq" id="XP_016209541.1">
    <property type="nucleotide sequence ID" value="XM_016362674.1"/>
</dbReference>
<feature type="compositionally biased region" description="Low complexity" evidence="14">
    <location>
        <begin position="249"/>
        <end position="261"/>
    </location>
</feature>